<dbReference type="InParanoid" id="M7XWQ6"/>
<protein>
    <submittedName>
        <fullName evidence="1">Uncharacterized protein</fullName>
    </submittedName>
</protein>
<dbReference type="AlphaFoldDB" id="M7XWQ6"/>
<evidence type="ECO:0000313" key="1">
    <source>
        <dbReference type="EMBL" id="EMS32932.1"/>
    </source>
</evidence>
<comment type="caution">
    <text evidence="1">The sequence shown here is derived from an EMBL/GenBank/DDBJ whole genome shotgun (WGS) entry which is preliminary data.</text>
</comment>
<gene>
    <name evidence="1" type="ORF">C943_00939</name>
</gene>
<reference evidence="1" key="1">
    <citation type="submission" date="2013-01" db="EMBL/GenBank/DDBJ databases">
        <title>Genome assembly of Mariniradius saccharolyticus AK6.</title>
        <authorList>
            <person name="Vaidya B."/>
            <person name="Khatri I."/>
            <person name="Tanuku N.R.S."/>
            <person name="Subramanian S."/>
            <person name="Pinnaka A."/>
        </authorList>
    </citation>
    <scope>NUCLEOTIDE SEQUENCE [LARGE SCALE GENOMIC DNA]</scope>
    <source>
        <strain evidence="1">AK6</strain>
    </source>
</reference>
<dbReference type="Proteomes" id="UP000010953">
    <property type="component" value="Unassembled WGS sequence"/>
</dbReference>
<accession>M7XWQ6</accession>
<keyword evidence="2" id="KW-1185">Reference proteome</keyword>
<name>M7XWQ6_9BACT</name>
<organism evidence="1 2">
    <name type="scientific">Mariniradius saccharolyticus AK6</name>
    <dbReference type="NCBI Taxonomy" id="1239962"/>
    <lineage>
        <taxon>Bacteria</taxon>
        <taxon>Pseudomonadati</taxon>
        <taxon>Bacteroidota</taxon>
        <taxon>Cytophagia</taxon>
        <taxon>Cytophagales</taxon>
        <taxon>Cyclobacteriaceae</taxon>
        <taxon>Mariniradius</taxon>
    </lineage>
</organism>
<evidence type="ECO:0000313" key="2">
    <source>
        <dbReference type="Proteomes" id="UP000010953"/>
    </source>
</evidence>
<sequence>MSQKRKGQLTTSPEWAKHLRKYLKRHFWKRERLAEKRVIEIELKNK</sequence>
<dbReference type="EMBL" id="AMZY02000011">
    <property type="protein sequence ID" value="EMS32932.1"/>
    <property type="molecule type" value="Genomic_DNA"/>
</dbReference>
<proteinExistence type="predicted"/>